<evidence type="ECO:0000256" key="8">
    <source>
        <dbReference type="ARBA" id="ARBA00023136"/>
    </source>
</evidence>
<keyword evidence="5 9" id="KW-0064">Aspartyl protease</keyword>
<comment type="function">
    <text evidence="9 10">This protein specifically catalyzes the removal of signal peptides from prolipoproteins.</text>
</comment>
<evidence type="ECO:0000256" key="3">
    <source>
        <dbReference type="ARBA" id="ARBA00022670"/>
    </source>
</evidence>
<evidence type="ECO:0000256" key="2">
    <source>
        <dbReference type="ARBA" id="ARBA00022475"/>
    </source>
</evidence>
<keyword evidence="8 9" id="KW-0472">Membrane</keyword>
<dbReference type="GO" id="GO:0004190">
    <property type="term" value="F:aspartic-type endopeptidase activity"/>
    <property type="evidence" value="ECO:0007669"/>
    <property type="project" value="UniProtKB-UniRule"/>
</dbReference>
<dbReference type="UniPathway" id="UPA00665"/>
<dbReference type="PROSITE" id="PS00855">
    <property type="entry name" value="SPASE_II"/>
    <property type="match status" value="1"/>
</dbReference>
<dbReference type="PANTHER" id="PTHR33695:SF1">
    <property type="entry name" value="LIPOPROTEIN SIGNAL PEPTIDASE"/>
    <property type="match status" value="1"/>
</dbReference>
<feature type="transmembrane region" description="Helical" evidence="9">
    <location>
        <begin position="125"/>
        <end position="146"/>
    </location>
</feature>
<evidence type="ECO:0000256" key="11">
    <source>
        <dbReference type="RuleBase" id="RU004181"/>
    </source>
</evidence>
<feature type="transmembrane region" description="Helical" evidence="9">
    <location>
        <begin position="91"/>
        <end position="113"/>
    </location>
</feature>
<dbReference type="EC" id="3.4.23.36" evidence="9"/>
<protein>
    <recommendedName>
        <fullName evidence="9">Lipoprotein signal peptidase</fullName>
        <ecNumber evidence="9">3.4.23.36</ecNumber>
    </recommendedName>
    <alternativeName>
        <fullName evidence="9">Prolipoprotein signal peptidase</fullName>
    </alternativeName>
    <alternativeName>
        <fullName evidence="9">Signal peptidase II</fullName>
        <shortName evidence="9">SPase II</shortName>
    </alternativeName>
</protein>
<evidence type="ECO:0000256" key="4">
    <source>
        <dbReference type="ARBA" id="ARBA00022692"/>
    </source>
</evidence>
<sequence>MSLLTIVLSAAALIAADQLIKLAVLAFLQPVGSVPLIPGIFSLTYVENRGAAFGIFQGNVLFLVVLTSAIIVIGGWVLYKNVFQDRVINRCLLVVMAGGIGNLIDRVCRGFVVDYLHFLPFDFPVFNLADCLVCCGVACMLIYVLFIDRTFTKKEQSS</sequence>
<dbReference type="EMBL" id="FMHG01000001">
    <property type="protein sequence ID" value="SCJ50164.1"/>
    <property type="molecule type" value="Genomic_DNA"/>
</dbReference>
<dbReference type="InterPro" id="IPR001872">
    <property type="entry name" value="Peptidase_A8"/>
</dbReference>
<feature type="active site" evidence="9">
    <location>
        <position position="130"/>
    </location>
</feature>
<gene>
    <name evidence="9 12" type="primary">lspA</name>
    <name evidence="12" type="ORF">SAMEA3545359_00593</name>
</gene>
<dbReference type="Pfam" id="PF01252">
    <property type="entry name" value="Peptidase_A8"/>
    <property type="match status" value="1"/>
</dbReference>
<dbReference type="PRINTS" id="PR00781">
    <property type="entry name" value="LIPOSIGPTASE"/>
</dbReference>
<dbReference type="GO" id="GO:0006508">
    <property type="term" value="P:proteolysis"/>
    <property type="evidence" value="ECO:0007669"/>
    <property type="project" value="UniProtKB-KW"/>
</dbReference>
<evidence type="ECO:0000256" key="9">
    <source>
        <dbReference type="HAMAP-Rule" id="MF_00161"/>
    </source>
</evidence>
<dbReference type="PANTHER" id="PTHR33695">
    <property type="entry name" value="LIPOPROTEIN SIGNAL PEPTIDASE"/>
    <property type="match status" value="1"/>
</dbReference>
<evidence type="ECO:0000313" key="12">
    <source>
        <dbReference type="EMBL" id="SCJ50164.1"/>
    </source>
</evidence>
<keyword evidence="2 9" id="KW-1003">Cell membrane</keyword>
<dbReference type="GO" id="GO:0005886">
    <property type="term" value="C:plasma membrane"/>
    <property type="evidence" value="ECO:0007669"/>
    <property type="project" value="UniProtKB-SubCell"/>
</dbReference>
<organism evidence="12">
    <name type="scientific">uncultured Anaerotruncus sp</name>
    <dbReference type="NCBI Taxonomy" id="905011"/>
    <lineage>
        <taxon>Bacteria</taxon>
        <taxon>Bacillati</taxon>
        <taxon>Bacillota</taxon>
        <taxon>Clostridia</taxon>
        <taxon>Eubacteriales</taxon>
        <taxon>Oscillospiraceae</taxon>
        <taxon>Anaerotruncus</taxon>
        <taxon>environmental samples</taxon>
    </lineage>
</organism>
<dbReference type="NCBIfam" id="TIGR00077">
    <property type="entry name" value="lspA"/>
    <property type="match status" value="1"/>
</dbReference>
<keyword evidence="7 9" id="KW-1133">Transmembrane helix</keyword>
<proteinExistence type="inferred from homology"/>
<keyword evidence="4 9" id="KW-0812">Transmembrane</keyword>
<comment type="pathway">
    <text evidence="9">Protein modification; lipoprotein biosynthesis (signal peptide cleavage).</text>
</comment>
<evidence type="ECO:0000256" key="1">
    <source>
        <dbReference type="ARBA" id="ARBA00006139"/>
    </source>
</evidence>
<accession>A0A1C6GXP6</accession>
<keyword evidence="6 9" id="KW-0378">Hydrolase</keyword>
<keyword evidence="12" id="KW-0449">Lipoprotein</keyword>
<name>A0A1C6GXP6_9FIRM</name>
<keyword evidence="3 9" id="KW-0645">Protease</keyword>
<comment type="caution">
    <text evidence="9">Lacks conserved residue(s) required for the propagation of feature annotation.</text>
</comment>
<evidence type="ECO:0000256" key="6">
    <source>
        <dbReference type="ARBA" id="ARBA00022801"/>
    </source>
</evidence>
<dbReference type="HAMAP" id="MF_00161">
    <property type="entry name" value="LspA"/>
    <property type="match status" value="1"/>
</dbReference>
<comment type="catalytic activity">
    <reaction evidence="9 10">
        <text>Release of signal peptides from bacterial membrane prolipoproteins. Hydrolyzes -Xaa-Yaa-Zaa-|-(S,diacylglyceryl)Cys-, in which Xaa is hydrophobic (preferably Leu), and Yaa (Ala or Ser) and Zaa (Gly or Ala) have small, neutral side chains.</text>
        <dbReference type="EC" id="3.4.23.36"/>
    </reaction>
</comment>
<comment type="subcellular location">
    <subcellularLocation>
        <location evidence="9">Cell membrane</location>
        <topology evidence="9">Multi-pass membrane protein</topology>
    </subcellularLocation>
</comment>
<feature type="transmembrane region" description="Helical" evidence="9">
    <location>
        <begin position="50"/>
        <end position="79"/>
    </location>
</feature>
<evidence type="ECO:0000256" key="5">
    <source>
        <dbReference type="ARBA" id="ARBA00022750"/>
    </source>
</evidence>
<reference evidence="12" key="1">
    <citation type="submission" date="2015-09" db="EMBL/GenBank/DDBJ databases">
        <authorList>
            <consortium name="Pathogen Informatics"/>
        </authorList>
    </citation>
    <scope>NUCLEOTIDE SEQUENCE</scope>
    <source>
        <strain evidence="12">2789STDY5834896</strain>
    </source>
</reference>
<evidence type="ECO:0000256" key="7">
    <source>
        <dbReference type="ARBA" id="ARBA00022989"/>
    </source>
</evidence>
<feature type="active site" evidence="9">
    <location>
        <position position="114"/>
    </location>
</feature>
<comment type="similarity">
    <text evidence="1 9 11">Belongs to the peptidase A8 family.</text>
</comment>
<dbReference type="AlphaFoldDB" id="A0A1C6GXP6"/>
<evidence type="ECO:0000256" key="10">
    <source>
        <dbReference type="RuleBase" id="RU000594"/>
    </source>
</evidence>